<dbReference type="PROSITE" id="PS01011">
    <property type="entry name" value="FOLYLPOLYGLU_SYNT_1"/>
    <property type="match status" value="1"/>
</dbReference>
<name>A0A9D9DPA1_9BACT</name>
<dbReference type="EMBL" id="JADIND010000157">
    <property type="protein sequence ID" value="MBO8431148.1"/>
    <property type="molecule type" value="Genomic_DNA"/>
</dbReference>
<dbReference type="GO" id="GO:0071555">
    <property type="term" value="P:cell wall organization"/>
    <property type="evidence" value="ECO:0007669"/>
    <property type="project" value="UniProtKB-KW"/>
</dbReference>
<evidence type="ECO:0000259" key="5">
    <source>
        <dbReference type="Pfam" id="PF08245"/>
    </source>
</evidence>
<comment type="catalytic activity">
    <reaction evidence="4">
        <text>beta-D-GlcNAc-(1-&gt;4)-Mur2Ac(oyl-L-Ala-gamma-D-Glu-L-Lys-D-Ala-D-Ala)-di-trans,octa-cis-undecaprenyl diphosphate + ATP = beta-D-GlcNAc-(1-&gt;4)-Mur2Ac(oyl-L-Ala-gamma-D-O-P-Glu-L-Lys-D-Ala-D-Ala)-di-trans,octa-cis-undecaprenyl diphosphate + ADP</text>
        <dbReference type="Rhea" id="RHEA:59488"/>
        <dbReference type="ChEBI" id="CHEBI:30616"/>
        <dbReference type="ChEBI" id="CHEBI:60033"/>
        <dbReference type="ChEBI" id="CHEBI:143132"/>
        <dbReference type="ChEBI" id="CHEBI:456216"/>
    </reaction>
</comment>
<dbReference type="InterPro" id="IPR043703">
    <property type="entry name" value="Lipid_II_synth_MurT"/>
</dbReference>
<dbReference type="GO" id="GO:0140282">
    <property type="term" value="F:carbon-nitrogen ligase activity on lipid II"/>
    <property type="evidence" value="ECO:0007669"/>
    <property type="project" value="UniProtKB-UniRule"/>
</dbReference>
<dbReference type="SUPFAM" id="SSF53623">
    <property type="entry name" value="MurD-like peptide ligases, catalytic domain"/>
    <property type="match status" value="1"/>
</dbReference>
<dbReference type="GO" id="GO:0005524">
    <property type="term" value="F:ATP binding"/>
    <property type="evidence" value="ECO:0007669"/>
    <property type="project" value="UniProtKB-UniRule"/>
</dbReference>
<reference evidence="7" key="1">
    <citation type="submission" date="2020-10" db="EMBL/GenBank/DDBJ databases">
        <authorList>
            <person name="Gilroy R."/>
        </authorList>
    </citation>
    <scope>NUCLEOTIDE SEQUENCE</scope>
    <source>
        <strain evidence="7">10192</strain>
    </source>
</reference>
<evidence type="ECO:0000256" key="3">
    <source>
        <dbReference type="ARBA" id="ARBA00022840"/>
    </source>
</evidence>
<comment type="similarity">
    <text evidence="4">Belongs to the MurCDEF family. MurT subfamily.</text>
</comment>
<keyword evidence="4" id="KW-0479">Metal-binding</keyword>
<reference evidence="7" key="2">
    <citation type="journal article" date="2021" name="PeerJ">
        <title>Extensive microbial diversity within the chicken gut microbiome revealed by metagenomics and culture.</title>
        <authorList>
            <person name="Gilroy R."/>
            <person name="Ravi A."/>
            <person name="Getino M."/>
            <person name="Pursley I."/>
            <person name="Horton D.L."/>
            <person name="Alikhan N.F."/>
            <person name="Baker D."/>
            <person name="Gharbi K."/>
            <person name="Hall N."/>
            <person name="Watson M."/>
            <person name="Adriaenssens E.M."/>
            <person name="Foster-Nyarko E."/>
            <person name="Jarju S."/>
            <person name="Secka A."/>
            <person name="Antonio M."/>
            <person name="Oren A."/>
            <person name="Chaudhuri R.R."/>
            <person name="La Ragione R."/>
            <person name="Hildebrand F."/>
            <person name="Pallen M.J."/>
        </authorList>
    </citation>
    <scope>NUCLEOTIDE SEQUENCE</scope>
    <source>
        <strain evidence="7">10192</strain>
    </source>
</reference>
<dbReference type="EC" id="6.3.5.13" evidence="4"/>
<dbReference type="PANTHER" id="PTHR23135:SF7">
    <property type="entry name" value="LIPID II ISOGLUTAMINYL SYNTHASE (GLUTAMINE-HYDROLYZING) SUBUNIT MURT"/>
    <property type="match status" value="1"/>
</dbReference>
<keyword evidence="4" id="KW-0133">Cell shape</keyword>
<evidence type="ECO:0000313" key="8">
    <source>
        <dbReference type="Proteomes" id="UP000823632"/>
    </source>
</evidence>
<keyword evidence="1 4" id="KW-0436">Ligase</keyword>
<comment type="pathway">
    <text evidence="4">Cell wall biogenesis; peptidoglycan biosynthesis.</text>
</comment>
<dbReference type="Proteomes" id="UP000823632">
    <property type="component" value="Unassembled WGS sequence"/>
</dbReference>
<dbReference type="GO" id="GO:0008360">
    <property type="term" value="P:regulation of cell shape"/>
    <property type="evidence" value="ECO:0007669"/>
    <property type="project" value="UniProtKB-KW"/>
</dbReference>
<feature type="domain" description="Mur ligase central" evidence="5">
    <location>
        <begin position="59"/>
        <end position="196"/>
    </location>
</feature>
<dbReference type="GO" id="GO:0009252">
    <property type="term" value="P:peptidoglycan biosynthetic process"/>
    <property type="evidence" value="ECO:0007669"/>
    <property type="project" value="UniProtKB-UniRule"/>
</dbReference>
<organism evidence="7 8">
    <name type="scientific">Candidatus Scatousia excrementipullorum</name>
    <dbReference type="NCBI Taxonomy" id="2840936"/>
    <lineage>
        <taxon>Bacteria</taxon>
        <taxon>Candidatus Scatousia</taxon>
    </lineage>
</organism>
<dbReference type="InterPro" id="IPR036565">
    <property type="entry name" value="Mur-like_cat_sf"/>
</dbReference>
<dbReference type="GO" id="GO:0004326">
    <property type="term" value="F:tetrahydrofolylpolyglutamate synthase activity"/>
    <property type="evidence" value="ECO:0007669"/>
    <property type="project" value="InterPro"/>
</dbReference>
<accession>A0A9D9DPA1</accession>
<evidence type="ECO:0000313" key="7">
    <source>
        <dbReference type="EMBL" id="MBO8431148.1"/>
    </source>
</evidence>
<evidence type="ECO:0000256" key="1">
    <source>
        <dbReference type="ARBA" id="ARBA00022598"/>
    </source>
</evidence>
<dbReference type="AlphaFoldDB" id="A0A9D9DPA1"/>
<keyword evidence="2 4" id="KW-0547">Nucleotide-binding</keyword>
<evidence type="ECO:0000259" key="6">
    <source>
        <dbReference type="Pfam" id="PF08353"/>
    </source>
</evidence>
<protein>
    <recommendedName>
        <fullName evidence="4">Lipid II isoglutaminyl synthase (glutamine-hydrolyzing) subunit MurT</fullName>
        <ecNumber evidence="4">6.3.5.13</ecNumber>
    </recommendedName>
</protein>
<comment type="subunit">
    <text evidence="4">Forms a heterodimer with GatD.</text>
</comment>
<comment type="caution">
    <text evidence="7">The sequence shown here is derived from an EMBL/GenBank/DDBJ whole genome shotgun (WGS) entry which is preliminary data.</text>
</comment>
<dbReference type="PANTHER" id="PTHR23135">
    <property type="entry name" value="MUR LIGASE FAMILY MEMBER"/>
    <property type="match status" value="1"/>
</dbReference>
<dbReference type="Gene3D" id="3.40.1190.10">
    <property type="entry name" value="Mur-like, catalytic domain"/>
    <property type="match status" value="1"/>
</dbReference>
<keyword evidence="3 4" id="KW-0067">ATP-binding</keyword>
<dbReference type="Pfam" id="PF08245">
    <property type="entry name" value="Mur_ligase_M"/>
    <property type="match status" value="1"/>
</dbReference>
<keyword evidence="4" id="KW-0573">Peptidoglycan synthesis</keyword>
<dbReference type="InterPro" id="IPR013221">
    <property type="entry name" value="Mur_ligase_cen"/>
</dbReference>
<comment type="function">
    <text evidence="4">The lipid II isoglutaminyl synthase complex catalyzes the formation of alpha-D-isoglutamine in the cell wall lipid II stem peptide. The MurT subunit catalyzes the ATP-dependent amidation of D-glutamate residue of lipid II, converting it to an isoglutamine residue.</text>
</comment>
<evidence type="ECO:0000256" key="2">
    <source>
        <dbReference type="ARBA" id="ARBA00022741"/>
    </source>
</evidence>
<evidence type="ECO:0000256" key="4">
    <source>
        <dbReference type="HAMAP-Rule" id="MF_02214"/>
    </source>
</evidence>
<dbReference type="HAMAP" id="MF_02214">
    <property type="entry name" value="Lipid_II_synth_MurT"/>
    <property type="match status" value="1"/>
</dbReference>
<comment type="catalytic activity">
    <reaction evidence="4">
        <text>beta-D-GlcNAc-(1-&gt;4)-Mur2Ac(oyl-L-Ala-gamma-D-Glu-L-Lys-D-Ala-D-Ala)-di-trans,octa-cis-undecaprenyl diphosphate + L-glutamine + ATP + H2O = beta-D-GlcNAc-(1-&gt;4)-Mur2Ac(oyl-L-Ala-D-isoglutaminyl-L-Lys-D-Ala-D-Ala)-di-trans,octa-cis-undecaprenyl diphosphate + L-glutamate + ADP + phosphate + H(+)</text>
        <dbReference type="Rhea" id="RHEA:57928"/>
        <dbReference type="ChEBI" id="CHEBI:15377"/>
        <dbReference type="ChEBI" id="CHEBI:15378"/>
        <dbReference type="ChEBI" id="CHEBI:29985"/>
        <dbReference type="ChEBI" id="CHEBI:30616"/>
        <dbReference type="ChEBI" id="CHEBI:43474"/>
        <dbReference type="ChEBI" id="CHEBI:58359"/>
        <dbReference type="ChEBI" id="CHEBI:60033"/>
        <dbReference type="ChEBI" id="CHEBI:62233"/>
        <dbReference type="ChEBI" id="CHEBI:456216"/>
        <dbReference type="EC" id="6.3.5.13"/>
    </reaction>
</comment>
<dbReference type="GO" id="GO:0046872">
    <property type="term" value="F:metal ion binding"/>
    <property type="evidence" value="ECO:0007669"/>
    <property type="project" value="UniProtKB-KW"/>
</dbReference>
<proteinExistence type="inferred from homology"/>
<dbReference type="Pfam" id="PF08353">
    <property type="entry name" value="MurT_C"/>
    <property type="match status" value="1"/>
</dbReference>
<keyword evidence="4" id="KW-0961">Cell wall biogenesis/degradation</keyword>
<gene>
    <name evidence="4" type="primary">murT</name>
    <name evidence="7" type="ORF">IAC76_07140</name>
</gene>
<feature type="active site" evidence="4">
    <location>
        <position position="362"/>
    </location>
</feature>
<dbReference type="InterPro" id="IPR013564">
    <property type="entry name" value="MurT_C"/>
</dbReference>
<comment type="caution">
    <text evidence="4">Lacks conserved residue(s) required for the propagation of feature annotation.</text>
</comment>
<sequence length="445" mass="49693">MFDMIKFYISLLLARSAYAGIKLFSKSSGTSFAGKMVLKFYPDFLSNCRGYINNKFITVTGTNGKTTTSGIISHIIENAGHSVIHNLKGANMLTGVANVFALNLKPFKKFDYAVIESDEAYLQKLYDYINADYLIVTNLFRDQLDRYGELNTTAGLIKKAIDKNNDLKLILNADDPLVASFGKDKNALYYGFEEVEYDCTYNGESHAPAENFNCLCTEALKYKKRFFAHEGHYYCEKCGYKRPKCDYPAKVRVSDNSSEIVLIYNDESYRFTVNLSGLYNAYNALAAISTALELGISADDIQKALDSFKSIFGRTEKKIIKGHKSVIQLIKNPTGASEVLKTVDLKSNIVIAINDNYADGRDISWLWDSDFELLKDAEKSIITSGIRANDMALRLKYAGIPQDKIVVVPDIKDAINLAADTASDSEGITILPSYTALLEINKMKF</sequence>
<comment type="catalytic activity">
    <reaction evidence="4">
        <text>beta-D-GlcNAc-(1-&gt;4)-Mur2Ac(oyl-L-Ala-gamma-D-O-P-Glu-L-Lys-D-Ala-D-Ala)-di-trans,octa-cis-undecaprenyl diphosphate + NH4(+) = beta-D-GlcNAc-(1-&gt;4)-Mur2Ac(oyl-L-Ala-D-isoglutaminyl-L-Lys-D-Ala-D-Ala)-di-trans,octa-cis-undecaprenyl diphosphate + phosphate + H(+)</text>
        <dbReference type="Rhea" id="RHEA:57932"/>
        <dbReference type="ChEBI" id="CHEBI:15378"/>
        <dbReference type="ChEBI" id="CHEBI:28938"/>
        <dbReference type="ChEBI" id="CHEBI:43474"/>
        <dbReference type="ChEBI" id="CHEBI:62233"/>
        <dbReference type="ChEBI" id="CHEBI:143132"/>
    </reaction>
</comment>
<dbReference type="InterPro" id="IPR018109">
    <property type="entry name" value="Folylpolyglutamate_synth_CS"/>
</dbReference>
<feature type="domain" description="Lipid II isoglutaminyl synthase (glutamine-hydrolyzing) subunit MurT C-terminal" evidence="6">
    <location>
        <begin position="329"/>
        <end position="437"/>
    </location>
</feature>